<evidence type="ECO:0000313" key="1">
    <source>
        <dbReference type="EMBL" id="CAG6775961.1"/>
    </source>
</evidence>
<accession>A0A8D9F3K2</accession>
<protein>
    <submittedName>
        <fullName evidence="1">Uncharacterized protein</fullName>
    </submittedName>
</protein>
<dbReference type="EMBL" id="HBUF01600384">
    <property type="protein sequence ID" value="CAG6775961.1"/>
    <property type="molecule type" value="Transcribed_RNA"/>
</dbReference>
<sequence>MIFISNTLSRIFIQYTSSLFQIKSDCGDAILNETPYLFGVSHNGIPRKDFRLDASRCTIIFFSLIRDVLLCFKKEKNQAVKCEVLLLLCLEQMFKQGAPLTNDK</sequence>
<organism evidence="1">
    <name type="scientific">Cacopsylla melanoneura</name>
    <dbReference type="NCBI Taxonomy" id="428564"/>
    <lineage>
        <taxon>Eukaryota</taxon>
        <taxon>Metazoa</taxon>
        <taxon>Ecdysozoa</taxon>
        <taxon>Arthropoda</taxon>
        <taxon>Hexapoda</taxon>
        <taxon>Insecta</taxon>
        <taxon>Pterygota</taxon>
        <taxon>Neoptera</taxon>
        <taxon>Paraneoptera</taxon>
        <taxon>Hemiptera</taxon>
        <taxon>Sternorrhyncha</taxon>
        <taxon>Psylloidea</taxon>
        <taxon>Psyllidae</taxon>
        <taxon>Psyllinae</taxon>
        <taxon>Cacopsylla</taxon>
    </lineage>
</organism>
<proteinExistence type="predicted"/>
<reference evidence="1" key="1">
    <citation type="submission" date="2021-05" db="EMBL/GenBank/DDBJ databases">
        <authorList>
            <person name="Alioto T."/>
            <person name="Alioto T."/>
            <person name="Gomez Garrido J."/>
        </authorList>
    </citation>
    <scope>NUCLEOTIDE SEQUENCE</scope>
</reference>
<name>A0A8D9F3K2_9HEMI</name>
<dbReference type="AlphaFoldDB" id="A0A8D9F3K2"/>